<keyword evidence="2" id="KW-0472">Membrane</keyword>
<feature type="transmembrane region" description="Helical" evidence="2">
    <location>
        <begin position="250"/>
        <end position="272"/>
    </location>
</feature>
<dbReference type="RefSeq" id="WP_188490800.1">
    <property type="nucleotide sequence ID" value="NZ_BMCS01000002.1"/>
</dbReference>
<proteinExistence type="predicted"/>
<organism evidence="3 4">
    <name type="scientific">Williamsia phyllosphaerae</name>
    <dbReference type="NCBI Taxonomy" id="885042"/>
    <lineage>
        <taxon>Bacteria</taxon>
        <taxon>Bacillati</taxon>
        <taxon>Actinomycetota</taxon>
        <taxon>Actinomycetes</taxon>
        <taxon>Mycobacteriales</taxon>
        <taxon>Nocardiaceae</taxon>
        <taxon>Williamsia</taxon>
    </lineage>
</organism>
<reference evidence="4" key="1">
    <citation type="journal article" date="2019" name="Int. J. Syst. Evol. Microbiol.">
        <title>The Global Catalogue of Microorganisms (GCM) 10K type strain sequencing project: providing services to taxonomists for standard genome sequencing and annotation.</title>
        <authorList>
            <consortium name="The Broad Institute Genomics Platform"/>
            <consortium name="The Broad Institute Genome Sequencing Center for Infectious Disease"/>
            <person name="Wu L."/>
            <person name="Ma J."/>
        </authorList>
    </citation>
    <scope>NUCLEOTIDE SEQUENCE [LARGE SCALE GENOMIC DNA]</scope>
    <source>
        <strain evidence="4">CCM 7855</strain>
    </source>
</reference>
<keyword evidence="2" id="KW-0812">Transmembrane</keyword>
<keyword evidence="4" id="KW-1185">Reference proteome</keyword>
<dbReference type="InterPro" id="IPR023840">
    <property type="entry name" value="T7SS_Rv3446c"/>
</dbReference>
<sequence length="433" mass="45667">MASTVTVPRGDAAGRSSRRAAVVDIAYSRLEVTGRPGLRIGALVDAINSDHVVSDGVVRSAREAWTAAFADVLTGSDAPEITLAHPSAWGTLRTSLLAESIGMAVGDGVAITLIPRAVAIAESHMEASAQMCVVTECHDGRLDVHRLTRDASHWSIAATSVFDETLDDEEAADVLEPLVGDAVEAILVDGDNRDRVATTLRLLEDHTPTGRIAAVERILLHRYGGTRLPAPPLACAPVGSVTPRSRTKTAVVVAGATAVLIAVVAGVVIAPWRADTDDERQAADTTTSPPGVTADVGRVSMSVPAGWRRTSDPVDDDGAVPFTTFAARSDDRRIILVQNSVRTDSTLDTVAVSLRNRLDQRGSDVVTEFSPRTRYGDRDVIGYRETPVSGGQIRWYVVVESALQVSVGCQDGGQGQSVDTDCLAAVRSVAIAP</sequence>
<evidence type="ECO:0000313" key="3">
    <source>
        <dbReference type="EMBL" id="GGF32406.1"/>
    </source>
</evidence>
<dbReference type="NCBIfam" id="TIGR03931">
    <property type="entry name" value="T7SS_Rv3446c"/>
    <property type="match status" value="1"/>
</dbReference>
<dbReference type="Proteomes" id="UP000632454">
    <property type="component" value="Unassembled WGS sequence"/>
</dbReference>
<evidence type="ECO:0000313" key="4">
    <source>
        <dbReference type="Proteomes" id="UP000632454"/>
    </source>
</evidence>
<feature type="region of interest" description="Disordered" evidence="1">
    <location>
        <begin position="277"/>
        <end position="298"/>
    </location>
</feature>
<gene>
    <name evidence="3" type="ORF">GCM10007298_30340</name>
</gene>
<evidence type="ECO:0000256" key="1">
    <source>
        <dbReference type="SAM" id="MobiDB-lite"/>
    </source>
</evidence>
<accession>A0ABQ1V2C1</accession>
<comment type="caution">
    <text evidence="3">The sequence shown here is derived from an EMBL/GenBank/DDBJ whole genome shotgun (WGS) entry which is preliminary data.</text>
</comment>
<protein>
    <submittedName>
        <fullName evidence="3">Type VII secretion-associated protein</fullName>
    </submittedName>
</protein>
<keyword evidence="2" id="KW-1133">Transmembrane helix</keyword>
<evidence type="ECO:0000256" key="2">
    <source>
        <dbReference type="SAM" id="Phobius"/>
    </source>
</evidence>
<name>A0ABQ1V2C1_9NOCA</name>
<dbReference type="EMBL" id="BMCS01000002">
    <property type="protein sequence ID" value="GGF32406.1"/>
    <property type="molecule type" value="Genomic_DNA"/>
</dbReference>